<name>A0A4Y2CF90_ARAVE</name>
<comment type="caution">
    <text evidence="1">The sequence shown here is derived from an EMBL/GenBank/DDBJ whole genome shotgun (WGS) entry which is preliminary data.</text>
</comment>
<dbReference type="AlphaFoldDB" id="A0A4Y2CF90"/>
<proteinExistence type="predicted"/>
<accession>A0A4Y2CF90</accession>
<gene>
    <name evidence="1" type="ORF">AVEN_269588_1</name>
</gene>
<evidence type="ECO:0000313" key="1">
    <source>
        <dbReference type="EMBL" id="GBM01995.1"/>
    </source>
</evidence>
<protein>
    <submittedName>
        <fullName evidence="1">Uncharacterized protein</fullName>
    </submittedName>
</protein>
<dbReference type="Proteomes" id="UP000499080">
    <property type="component" value="Unassembled WGS sequence"/>
</dbReference>
<keyword evidence="2" id="KW-1185">Reference proteome</keyword>
<dbReference type="EMBL" id="BGPR01000175">
    <property type="protein sequence ID" value="GBM01995.1"/>
    <property type="molecule type" value="Genomic_DNA"/>
</dbReference>
<organism evidence="1 2">
    <name type="scientific">Araneus ventricosus</name>
    <name type="common">Orbweaver spider</name>
    <name type="synonym">Epeira ventricosa</name>
    <dbReference type="NCBI Taxonomy" id="182803"/>
    <lineage>
        <taxon>Eukaryota</taxon>
        <taxon>Metazoa</taxon>
        <taxon>Ecdysozoa</taxon>
        <taxon>Arthropoda</taxon>
        <taxon>Chelicerata</taxon>
        <taxon>Arachnida</taxon>
        <taxon>Araneae</taxon>
        <taxon>Araneomorphae</taxon>
        <taxon>Entelegynae</taxon>
        <taxon>Araneoidea</taxon>
        <taxon>Araneidae</taxon>
        <taxon>Araneus</taxon>
    </lineage>
</organism>
<reference evidence="1 2" key="1">
    <citation type="journal article" date="2019" name="Sci. Rep.">
        <title>Orb-weaving spider Araneus ventricosus genome elucidates the spidroin gene catalogue.</title>
        <authorList>
            <person name="Kono N."/>
            <person name="Nakamura H."/>
            <person name="Ohtoshi R."/>
            <person name="Moran D.A.P."/>
            <person name="Shinohara A."/>
            <person name="Yoshida Y."/>
            <person name="Fujiwara M."/>
            <person name="Mori M."/>
            <person name="Tomita M."/>
            <person name="Arakawa K."/>
        </authorList>
    </citation>
    <scope>NUCLEOTIDE SEQUENCE [LARGE SCALE GENOMIC DNA]</scope>
</reference>
<evidence type="ECO:0000313" key="2">
    <source>
        <dbReference type="Proteomes" id="UP000499080"/>
    </source>
</evidence>
<sequence>MPYMVQETGRKSLYAQLEQWAQTDPSPNRGECLVFTPTALTTEPQFRRPTCLGGFFAVKGRHNNKDSGTITFVYPLVQEEGEKNACDPTNGLSVSLGDFYIFSHHIHDNKIQ</sequence>